<accession>A0A7G7W302</accession>
<dbReference type="InterPro" id="IPR050680">
    <property type="entry name" value="YpeA/RimI_acetyltransf"/>
</dbReference>
<dbReference type="InterPro" id="IPR016181">
    <property type="entry name" value="Acyl_CoA_acyltransferase"/>
</dbReference>
<dbReference type="PANTHER" id="PTHR43420:SF12">
    <property type="entry name" value="N-ACETYLTRANSFERASE DOMAIN-CONTAINING PROTEIN"/>
    <property type="match status" value="1"/>
</dbReference>
<evidence type="ECO:0000259" key="3">
    <source>
        <dbReference type="PROSITE" id="PS51186"/>
    </source>
</evidence>
<keyword evidence="1 4" id="KW-0808">Transferase</keyword>
<organism evidence="4 5">
    <name type="scientific">Hymenobacter sediminicola</name>
    <dbReference type="NCBI Taxonomy" id="2761579"/>
    <lineage>
        <taxon>Bacteria</taxon>
        <taxon>Pseudomonadati</taxon>
        <taxon>Bacteroidota</taxon>
        <taxon>Cytophagia</taxon>
        <taxon>Cytophagales</taxon>
        <taxon>Hymenobacteraceae</taxon>
        <taxon>Hymenobacter</taxon>
    </lineage>
</organism>
<protein>
    <submittedName>
        <fullName evidence="4">GNAT family N-acetyltransferase</fullName>
    </submittedName>
</protein>
<name>A0A7G7W302_9BACT</name>
<dbReference type="PROSITE" id="PS51186">
    <property type="entry name" value="GNAT"/>
    <property type="match status" value="1"/>
</dbReference>
<dbReference type="RefSeq" id="WP_185886676.1">
    <property type="nucleotide sequence ID" value="NZ_CP060202.1"/>
</dbReference>
<evidence type="ECO:0000256" key="1">
    <source>
        <dbReference type="ARBA" id="ARBA00022679"/>
    </source>
</evidence>
<dbReference type="Gene3D" id="3.40.630.30">
    <property type="match status" value="1"/>
</dbReference>
<dbReference type="KEGG" id="hsk:H4317_11135"/>
<dbReference type="CDD" id="cd04301">
    <property type="entry name" value="NAT_SF"/>
    <property type="match status" value="1"/>
</dbReference>
<feature type="domain" description="N-acetyltransferase" evidence="3">
    <location>
        <begin position="1"/>
        <end position="111"/>
    </location>
</feature>
<dbReference type="Proteomes" id="UP000515489">
    <property type="component" value="Chromosome"/>
</dbReference>
<dbReference type="AlphaFoldDB" id="A0A7G7W302"/>
<evidence type="ECO:0000313" key="5">
    <source>
        <dbReference type="Proteomes" id="UP000515489"/>
    </source>
</evidence>
<dbReference type="GO" id="GO:0016747">
    <property type="term" value="F:acyltransferase activity, transferring groups other than amino-acyl groups"/>
    <property type="evidence" value="ECO:0007669"/>
    <property type="project" value="InterPro"/>
</dbReference>
<sequence length="111" mass="12405">MQIHAVEVEVDGDKTVSLIAYDDQQLQIVAICRVDADGYIMSLWVQESHRNQGLGSQLIERACELLKGKGKQVAGLSVNDKNEGAQRLYKRLGFLPYVPGHDGYTQYIKVL</sequence>
<evidence type="ECO:0000256" key="2">
    <source>
        <dbReference type="ARBA" id="ARBA00023315"/>
    </source>
</evidence>
<proteinExistence type="predicted"/>
<dbReference type="Pfam" id="PF00583">
    <property type="entry name" value="Acetyltransf_1"/>
    <property type="match status" value="1"/>
</dbReference>
<keyword evidence="5" id="KW-1185">Reference proteome</keyword>
<reference evidence="4 5" key="1">
    <citation type="submission" date="2020-08" db="EMBL/GenBank/DDBJ databases">
        <title>Hymenobacter sp. S2-20-2 genome sequencing.</title>
        <authorList>
            <person name="Jin L."/>
        </authorList>
    </citation>
    <scope>NUCLEOTIDE SEQUENCE [LARGE SCALE GENOMIC DNA]</scope>
    <source>
        <strain evidence="4 5">S2-20-2</strain>
    </source>
</reference>
<gene>
    <name evidence="4" type="ORF">H4317_11135</name>
</gene>
<dbReference type="PANTHER" id="PTHR43420">
    <property type="entry name" value="ACETYLTRANSFERASE"/>
    <property type="match status" value="1"/>
</dbReference>
<evidence type="ECO:0000313" key="4">
    <source>
        <dbReference type="EMBL" id="QNH60745.1"/>
    </source>
</evidence>
<dbReference type="EMBL" id="CP060202">
    <property type="protein sequence ID" value="QNH60745.1"/>
    <property type="molecule type" value="Genomic_DNA"/>
</dbReference>
<keyword evidence="2" id="KW-0012">Acyltransferase</keyword>
<dbReference type="InterPro" id="IPR000182">
    <property type="entry name" value="GNAT_dom"/>
</dbReference>
<dbReference type="SUPFAM" id="SSF55729">
    <property type="entry name" value="Acyl-CoA N-acyltransferases (Nat)"/>
    <property type="match status" value="1"/>
</dbReference>